<feature type="region of interest" description="Disordered" evidence="2">
    <location>
        <begin position="192"/>
        <end position="211"/>
    </location>
</feature>
<evidence type="ECO:0000256" key="2">
    <source>
        <dbReference type="SAM" id="MobiDB-lite"/>
    </source>
</evidence>
<dbReference type="InterPro" id="IPR004474">
    <property type="entry name" value="LytR_CpsA_psr"/>
</dbReference>
<dbReference type="Gene3D" id="3.40.630.190">
    <property type="entry name" value="LCP protein"/>
    <property type="match status" value="1"/>
</dbReference>
<feature type="region of interest" description="Disordered" evidence="2">
    <location>
        <begin position="500"/>
        <end position="551"/>
    </location>
</feature>
<protein>
    <submittedName>
        <fullName evidence="5">LCP family protein</fullName>
    </submittedName>
</protein>
<name>A0ABY4YWB7_9MICO</name>
<keyword evidence="3" id="KW-1133">Transmembrane helix</keyword>
<feature type="transmembrane region" description="Helical" evidence="3">
    <location>
        <begin position="80"/>
        <end position="101"/>
    </location>
</feature>
<gene>
    <name evidence="5" type="ORF">NF556_01890</name>
</gene>
<keyword evidence="6" id="KW-1185">Reference proteome</keyword>
<accession>A0ABY4YWB7</accession>
<dbReference type="RefSeq" id="WP_252593818.1">
    <property type="nucleotide sequence ID" value="NZ_CP099489.1"/>
</dbReference>
<comment type="similarity">
    <text evidence="1">Belongs to the LytR/CpsA/Psr (LCP) family.</text>
</comment>
<dbReference type="Proteomes" id="UP001056455">
    <property type="component" value="Chromosome"/>
</dbReference>
<evidence type="ECO:0000256" key="1">
    <source>
        <dbReference type="ARBA" id="ARBA00006068"/>
    </source>
</evidence>
<feature type="region of interest" description="Disordered" evidence="2">
    <location>
        <begin position="1"/>
        <end position="47"/>
    </location>
</feature>
<dbReference type="EMBL" id="CP099489">
    <property type="protein sequence ID" value="USQ80442.1"/>
    <property type="molecule type" value="Genomic_DNA"/>
</dbReference>
<keyword evidence="3" id="KW-0472">Membrane</keyword>
<dbReference type="InterPro" id="IPR050922">
    <property type="entry name" value="LytR/CpsA/Psr_CW_biosynth"/>
</dbReference>
<evidence type="ECO:0000313" key="6">
    <source>
        <dbReference type="Proteomes" id="UP001056455"/>
    </source>
</evidence>
<proteinExistence type="inferred from homology"/>
<evidence type="ECO:0000313" key="5">
    <source>
        <dbReference type="EMBL" id="USQ80442.1"/>
    </source>
</evidence>
<feature type="transmembrane region" description="Helical" evidence="3">
    <location>
        <begin position="156"/>
        <end position="179"/>
    </location>
</feature>
<sequence length="551" mass="58830">MTDDNSPDGGAAQRRPGPGDPQGPQERRRSLPGDGNGVQHRTRADRFAAQTDDRVGRAYGLTALGTLLPGAGLIMTRRRLIGIPLLALAVGSGLGVLIYLIKNGAFRSALDLAARPDVLRTLAAVLVIGGLIWIGSIVLTALTARPRRMTGGQRAGLTAFTGVMCLLVVAPAAVGLRYINAHNDAVEHIFTGANDRPENDDAPSVGPDLEHKDPWADVPRVNVLLLGSDAGDNRDGVRTDSMIVASIDTATGDMVLFGIPRNLQNVPIPTSSPLYKQYGDAYDCGAECLMNGVWTAAVDLHEENPGWFAGDPNPGQTATRQVISTIIGQPIHYTVIIDLKGFEALVDAMGGVDINVQESVPVGGKTWTDDAGNSHLIEGTESSWIETGQQHLNGHEALWYSRSRVTTDDFSRMRRQRCMVGALVDQVNPVTLLQRYPAIASAAGNNITVDIAQSELPAWAELVERVQGGTMQSLPFTGKNTDTADPDYTAMRREVYLALHPPEPEPTTDASEQTESPADETTEEPTTEAPTTDDAPATPDTDELADLGTVC</sequence>
<dbReference type="NCBIfam" id="TIGR00350">
    <property type="entry name" value="lytR_cpsA_psr"/>
    <property type="match status" value="1"/>
</dbReference>
<evidence type="ECO:0000256" key="3">
    <source>
        <dbReference type="SAM" id="Phobius"/>
    </source>
</evidence>
<reference evidence="5" key="1">
    <citation type="submission" date="2022-06" db="EMBL/GenBank/DDBJ databases">
        <title>Ornithinimicrobium HY1793.</title>
        <authorList>
            <person name="Huang Y."/>
        </authorList>
    </citation>
    <scope>NUCLEOTIDE SEQUENCE</scope>
    <source>
        <strain evidence="5">HY1793</strain>
    </source>
</reference>
<dbReference type="PANTHER" id="PTHR33392">
    <property type="entry name" value="POLYISOPRENYL-TEICHOIC ACID--PEPTIDOGLYCAN TEICHOIC ACID TRANSFERASE TAGU"/>
    <property type="match status" value="1"/>
</dbReference>
<feature type="transmembrane region" description="Helical" evidence="3">
    <location>
        <begin position="121"/>
        <end position="144"/>
    </location>
</feature>
<dbReference type="PANTHER" id="PTHR33392:SF6">
    <property type="entry name" value="POLYISOPRENYL-TEICHOIC ACID--PEPTIDOGLYCAN TEICHOIC ACID TRANSFERASE TAGU"/>
    <property type="match status" value="1"/>
</dbReference>
<evidence type="ECO:0000259" key="4">
    <source>
        <dbReference type="Pfam" id="PF03816"/>
    </source>
</evidence>
<organism evidence="5 6">
    <name type="scientific">Ornithinimicrobium faecis</name>
    <dbReference type="NCBI Taxonomy" id="2934158"/>
    <lineage>
        <taxon>Bacteria</taxon>
        <taxon>Bacillati</taxon>
        <taxon>Actinomycetota</taxon>
        <taxon>Actinomycetes</taxon>
        <taxon>Micrococcales</taxon>
        <taxon>Ornithinimicrobiaceae</taxon>
        <taxon>Ornithinimicrobium</taxon>
    </lineage>
</organism>
<feature type="domain" description="Cell envelope-related transcriptional attenuator" evidence="4">
    <location>
        <begin position="238"/>
        <end position="427"/>
    </location>
</feature>
<dbReference type="Pfam" id="PF03816">
    <property type="entry name" value="LytR_cpsA_psr"/>
    <property type="match status" value="1"/>
</dbReference>
<feature type="compositionally biased region" description="Low complexity" evidence="2">
    <location>
        <begin position="527"/>
        <end position="539"/>
    </location>
</feature>
<feature type="compositionally biased region" description="Acidic residues" evidence="2">
    <location>
        <begin position="517"/>
        <end position="526"/>
    </location>
</feature>
<keyword evidence="3" id="KW-0812">Transmembrane</keyword>